<sequence>MVVMLRPPKRTIQIFVTIAFFCFVSFLATDCKRSVESFPKAKDGILSISGNILESGSILPLEGEWEISEGFGSKQKLGTIQVPGFWETSEFPNFKGNAFGTATYKLKVTGLTPGEYAIKFHEIHNAYRVYIDGKLALEFGKPSSDPKEEVRKIGKPIIHFPIGEKDTTLEITLEISNWFEGVGGIRRTPELGMFSTIAAADKTRRNLDFLTFGALLFFGFSSFFFYLLTKEESSSLYLSSVCAILALRILFTEEHYIFEIFPNFPPILEFRIDLGSLFVLAAVFLSYIRSLFPNEFKTLAFRVFLVPNWIAFGIFWFLQGDPLELLVEAYLYYMIALILVVFVVMIRAILHKRTGSFVFLASCLLLLIGALNDTLSRLGLIPTPFIVPYTFLLFIAFQSLLISIRYRSLLKFTDILNQELQIKFRAISASVQEAILVSDISGKILFWNEGAVKIFGWKGEEILDSPLEKILPERNRNKHRNGVRRYFTSKRRRKTPKPIEMIGLRKDDTEFSLELSLTDWMVEKDHYIGIIIRDVTQRKNLEFQRDNALNLLQSDLHTAEKLQKSMFPNPHSKDWPFLWTVKYLPMGPIGGDLYDIRKTGNGYWRFFIADATGHGTQAALLTMAIKADYDALKESESEPGIILEQLNERILPMFKTLNSLFTAFVLDWDPKTGNVQYASGGHPEQVILSKNSKISLPKTGPILGLKTAAKFNTKSFHFEDPFRLFLFSDGAFEVFDKSLMQLYGEERFHSYLQENLYTPIQEILDSHLQSLYRFRQSQDLTDDLTLLAVSLGEGA</sequence>
<dbReference type="InterPro" id="IPR035965">
    <property type="entry name" value="PAS-like_dom_sf"/>
</dbReference>
<comment type="caution">
    <text evidence="4">The sequence shown here is derived from an EMBL/GenBank/DDBJ whole genome shotgun (WGS) entry which is preliminary data.</text>
</comment>
<dbReference type="AlphaFoldDB" id="A0A6N4QSV1"/>
<dbReference type="NCBIfam" id="TIGR00229">
    <property type="entry name" value="sensory_box"/>
    <property type="match status" value="1"/>
</dbReference>
<dbReference type="Pfam" id="PF07228">
    <property type="entry name" value="SpoIIE"/>
    <property type="match status" value="1"/>
</dbReference>
<keyword evidence="1" id="KW-0378">Hydrolase</keyword>
<dbReference type="InterPro" id="IPR000014">
    <property type="entry name" value="PAS"/>
</dbReference>
<gene>
    <name evidence="4" type="ORF">EHQ83_14625</name>
</gene>
<evidence type="ECO:0000256" key="2">
    <source>
        <dbReference type="SAM" id="Phobius"/>
    </source>
</evidence>
<name>A0A6N4QSV1_9LEPT</name>
<keyword evidence="2" id="KW-0812">Transmembrane</keyword>
<organism evidence="4 5">
    <name type="scientific">Leptospira yasudae</name>
    <dbReference type="NCBI Taxonomy" id="2202201"/>
    <lineage>
        <taxon>Bacteria</taxon>
        <taxon>Pseudomonadati</taxon>
        <taxon>Spirochaetota</taxon>
        <taxon>Spirochaetia</taxon>
        <taxon>Leptospirales</taxon>
        <taxon>Leptospiraceae</taxon>
        <taxon>Leptospira</taxon>
    </lineage>
</organism>
<dbReference type="InterPro" id="IPR052016">
    <property type="entry name" value="Bact_Sigma-Reg"/>
</dbReference>
<dbReference type="InterPro" id="IPR001932">
    <property type="entry name" value="PPM-type_phosphatase-like_dom"/>
</dbReference>
<dbReference type="PANTHER" id="PTHR43156">
    <property type="entry name" value="STAGE II SPORULATION PROTEIN E-RELATED"/>
    <property type="match status" value="1"/>
</dbReference>
<dbReference type="GO" id="GO:0016791">
    <property type="term" value="F:phosphatase activity"/>
    <property type="evidence" value="ECO:0007669"/>
    <property type="project" value="TreeGrafter"/>
</dbReference>
<reference evidence="4 5" key="1">
    <citation type="journal article" date="2019" name="PLoS Negl. Trop. Dis.">
        <title>Revisiting the worldwide diversity of Leptospira species in the environment.</title>
        <authorList>
            <person name="Vincent A.T."/>
            <person name="Schiettekatte O."/>
            <person name="Bourhy P."/>
            <person name="Veyrier F.J."/>
            <person name="Picardeau M."/>
        </authorList>
    </citation>
    <scope>NUCLEOTIDE SEQUENCE [LARGE SCALE GENOMIC DNA]</scope>
    <source>
        <strain evidence="4 5">201702445</strain>
    </source>
</reference>
<dbReference type="SMART" id="SM00091">
    <property type="entry name" value="PAS"/>
    <property type="match status" value="1"/>
</dbReference>
<feature type="transmembrane region" description="Helical" evidence="2">
    <location>
        <begin position="209"/>
        <end position="228"/>
    </location>
</feature>
<keyword evidence="2" id="KW-0472">Membrane</keyword>
<feature type="transmembrane region" description="Helical" evidence="2">
    <location>
        <begin position="299"/>
        <end position="318"/>
    </location>
</feature>
<dbReference type="PANTHER" id="PTHR43156:SF2">
    <property type="entry name" value="STAGE II SPORULATION PROTEIN E"/>
    <property type="match status" value="1"/>
</dbReference>
<evidence type="ECO:0000313" key="5">
    <source>
        <dbReference type="Proteomes" id="UP000297613"/>
    </source>
</evidence>
<dbReference type="SUPFAM" id="SSF55785">
    <property type="entry name" value="PYP-like sensor domain (PAS domain)"/>
    <property type="match status" value="1"/>
</dbReference>
<feature type="transmembrane region" description="Helical" evidence="2">
    <location>
        <begin position="272"/>
        <end position="292"/>
    </location>
</feature>
<protein>
    <submittedName>
        <fullName evidence="4">PAS domain S-box protein</fullName>
    </submittedName>
</protein>
<dbReference type="Gene3D" id="3.30.450.20">
    <property type="entry name" value="PAS domain"/>
    <property type="match status" value="1"/>
</dbReference>
<dbReference type="EMBL" id="RQGM01000059">
    <property type="protein sequence ID" value="TGL82057.1"/>
    <property type="molecule type" value="Genomic_DNA"/>
</dbReference>
<evidence type="ECO:0000259" key="3">
    <source>
        <dbReference type="PROSITE" id="PS50112"/>
    </source>
</evidence>
<dbReference type="Pfam" id="PF13426">
    <property type="entry name" value="PAS_9"/>
    <property type="match status" value="1"/>
</dbReference>
<dbReference type="PROSITE" id="PS50112">
    <property type="entry name" value="PAS"/>
    <property type="match status" value="1"/>
</dbReference>
<dbReference type="SMART" id="SM00331">
    <property type="entry name" value="PP2C_SIG"/>
    <property type="match status" value="1"/>
</dbReference>
<evidence type="ECO:0000313" key="4">
    <source>
        <dbReference type="EMBL" id="TGL82057.1"/>
    </source>
</evidence>
<evidence type="ECO:0000256" key="1">
    <source>
        <dbReference type="ARBA" id="ARBA00022801"/>
    </source>
</evidence>
<feature type="transmembrane region" description="Helical" evidence="2">
    <location>
        <begin position="381"/>
        <end position="402"/>
    </location>
</feature>
<proteinExistence type="predicted"/>
<dbReference type="InterPro" id="IPR011623">
    <property type="entry name" value="7TMR_DISM_rcpt_extracell_dom1"/>
</dbReference>
<feature type="transmembrane region" description="Helical" evidence="2">
    <location>
        <begin position="357"/>
        <end position="375"/>
    </location>
</feature>
<dbReference type="Proteomes" id="UP000297613">
    <property type="component" value="Unassembled WGS sequence"/>
</dbReference>
<dbReference type="InterPro" id="IPR036457">
    <property type="entry name" value="PPM-type-like_dom_sf"/>
</dbReference>
<dbReference type="Gene3D" id="3.60.40.10">
    <property type="entry name" value="PPM-type phosphatase domain"/>
    <property type="match status" value="1"/>
</dbReference>
<feature type="transmembrane region" description="Helical" evidence="2">
    <location>
        <begin position="330"/>
        <end position="350"/>
    </location>
</feature>
<accession>A0A6N4QSV1</accession>
<keyword evidence="2" id="KW-1133">Transmembrane helix</keyword>
<feature type="domain" description="PAS" evidence="3">
    <location>
        <begin position="420"/>
        <end position="490"/>
    </location>
</feature>
<dbReference type="CDD" id="cd00130">
    <property type="entry name" value="PAS"/>
    <property type="match status" value="1"/>
</dbReference>
<dbReference type="Pfam" id="PF07695">
    <property type="entry name" value="7TMR-DISM_7TM"/>
    <property type="match status" value="1"/>
</dbReference>